<dbReference type="PANTHER" id="PTHR43333">
    <property type="entry name" value="2-HACID_DH_C DOMAIN-CONTAINING PROTEIN"/>
    <property type="match status" value="1"/>
</dbReference>
<dbReference type="CDD" id="cd12164">
    <property type="entry name" value="GDH_like_2"/>
    <property type="match status" value="1"/>
</dbReference>
<protein>
    <submittedName>
        <fullName evidence="4">Glyoxylate/hydroxypyruvate reductase A</fullName>
    </submittedName>
</protein>
<organism evidence="4 5">
    <name type="scientific">Roseinatronobacter domitianus</name>
    <dbReference type="NCBI Taxonomy" id="2940293"/>
    <lineage>
        <taxon>Bacteria</taxon>
        <taxon>Pseudomonadati</taxon>
        <taxon>Pseudomonadota</taxon>
        <taxon>Alphaproteobacteria</taxon>
        <taxon>Rhodobacterales</taxon>
        <taxon>Paracoccaceae</taxon>
        <taxon>Roseinatronobacter</taxon>
    </lineage>
</organism>
<dbReference type="InterPro" id="IPR036291">
    <property type="entry name" value="NAD(P)-bd_dom_sf"/>
</dbReference>
<evidence type="ECO:0000256" key="1">
    <source>
        <dbReference type="ARBA" id="ARBA00023002"/>
    </source>
</evidence>
<dbReference type="Pfam" id="PF02826">
    <property type="entry name" value="2-Hacid_dh_C"/>
    <property type="match status" value="1"/>
</dbReference>
<sequence length="306" mass="32553">MTLTVLLAAGDGVFEDYDAPLRAAIAKQGLDAQLVTDAPAQTVDYIVYAPSSPLQDFTPFTNCRAVLSLWAGVERIVGNATLTQPLARMVDPSLTQGMVEYVVGHVLRYHLALDKPATSWTPVVPPLAQDRCVGFLGLGELGRACAGALRALGFDVAGWSRSPRQLEGIACHSGPEGLRAVLARSDILVTLLPDTPATTNILNATTLAHLPRGARIINPGRGTAIDDAALLAALDQGQIAAATLDVFRTEPLPENHPFWHHPNVTVTPHIAAATRTETASDVIAANIARVERGQPLLHEVSRHNGY</sequence>
<evidence type="ECO:0000256" key="2">
    <source>
        <dbReference type="ARBA" id="ARBA00023027"/>
    </source>
</evidence>
<proteinExistence type="predicted"/>
<dbReference type="InterPro" id="IPR006140">
    <property type="entry name" value="D-isomer_DH_NAD-bd"/>
</dbReference>
<keyword evidence="5" id="KW-1185">Reference proteome</keyword>
<gene>
    <name evidence="4" type="ORF">M3N55_01295</name>
</gene>
<keyword evidence="1" id="KW-0560">Oxidoreductase</keyword>
<dbReference type="RefSeq" id="WP_249055615.1">
    <property type="nucleotide sequence ID" value="NZ_JALZWP010000001.1"/>
</dbReference>
<dbReference type="Gene3D" id="3.40.50.720">
    <property type="entry name" value="NAD(P)-binding Rossmann-like Domain"/>
    <property type="match status" value="2"/>
</dbReference>
<dbReference type="PANTHER" id="PTHR43333:SF1">
    <property type="entry name" value="D-ISOMER SPECIFIC 2-HYDROXYACID DEHYDROGENASE NAD-BINDING DOMAIN-CONTAINING PROTEIN"/>
    <property type="match status" value="1"/>
</dbReference>
<evidence type="ECO:0000259" key="3">
    <source>
        <dbReference type="Pfam" id="PF02826"/>
    </source>
</evidence>
<dbReference type="EMBL" id="JALZWP010000001">
    <property type="protein sequence ID" value="MCL1627355.1"/>
    <property type="molecule type" value="Genomic_DNA"/>
</dbReference>
<reference evidence="4 5" key="1">
    <citation type="submission" date="2022-05" db="EMBL/GenBank/DDBJ databases">
        <title>Seasonal and diel survey of microbial diversity of the Tyrrhenian coast.</title>
        <authorList>
            <person name="Gattoni G."/>
            <person name="Corral P."/>
        </authorList>
    </citation>
    <scope>NUCLEOTIDE SEQUENCE [LARGE SCALE GENOMIC DNA]</scope>
    <source>
        <strain evidence="4 5">V10</strain>
    </source>
</reference>
<evidence type="ECO:0000313" key="4">
    <source>
        <dbReference type="EMBL" id="MCL1627355.1"/>
    </source>
</evidence>
<comment type="caution">
    <text evidence="4">The sequence shown here is derived from an EMBL/GenBank/DDBJ whole genome shotgun (WGS) entry which is preliminary data.</text>
</comment>
<accession>A0ABT0LYU3</accession>
<feature type="domain" description="D-isomer specific 2-hydroxyacid dehydrogenase NAD-binding" evidence="3">
    <location>
        <begin position="129"/>
        <end position="271"/>
    </location>
</feature>
<dbReference type="Proteomes" id="UP001202550">
    <property type="component" value="Unassembled WGS sequence"/>
</dbReference>
<evidence type="ECO:0000313" key="5">
    <source>
        <dbReference type="Proteomes" id="UP001202550"/>
    </source>
</evidence>
<keyword evidence="2" id="KW-0520">NAD</keyword>
<name>A0ABT0LYU3_9RHOB</name>
<dbReference type="SUPFAM" id="SSF51735">
    <property type="entry name" value="NAD(P)-binding Rossmann-fold domains"/>
    <property type="match status" value="1"/>
</dbReference>